<comment type="caution">
    <text evidence="4">The sequence shown here is derived from an EMBL/GenBank/DDBJ whole genome shotgun (WGS) entry which is preliminary data.</text>
</comment>
<dbReference type="Pfam" id="PF17820">
    <property type="entry name" value="PDZ_6"/>
    <property type="match status" value="1"/>
</dbReference>
<dbReference type="CDD" id="cd05483">
    <property type="entry name" value="retropepsin_like_bacteria"/>
    <property type="match status" value="1"/>
</dbReference>
<dbReference type="SMART" id="SM00228">
    <property type="entry name" value="PDZ"/>
    <property type="match status" value="1"/>
</dbReference>
<evidence type="ECO:0000256" key="1">
    <source>
        <dbReference type="ARBA" id="ARBA00022801"/>
    </source>
</evidence>
<dbReference type="EMBL" id="JBHULT010000005">
    <property type="protein sequence ID" value="MFD2516601.1"/>
    <property type="molecule type" value="Genomic_DNA"/>
</dbReference>
<dbReference type="InterPro" id="IPR034122">
    <property type="entry name" value="Retropepsin-like_bacterial"/>
</dbReference>
<feature type="domain" description="Peptidase A2" evidence="3">
    <location>
        <begin position="55"/>
        <end position="92"/>
    </location>
</feature>
<dbReference type="RefSeq" id="WP_380747841.1">
    <property type="nucleotide sequence ID" value="NZ_JBHULT010000005.1"/>
</dbReference>
<sequence>MLKTGLFILLFICNTLFGYCQEGFVIEKGRKQAKIKFQLVSNLIIIPVELNGVELSFLLDTGVNTTVLLNLEEADSLQLRDATKIELRGLGGEEIIEAYKSEHNRMKIGRAICNELTLFLIYDEDVNFSPRLGIPVHGIIGTDFFKDFIVEINYARKFLRIHDPERFRKNLKRYTGVPLQFFQNKPYVRSKTIIEGEEIETVLLIDNGLGDALWLFNENSEIKIPEKSFEDFLGLGLLGDVTGKRSRITSFELGGHKLEQVTAAFPDSASVQGLRSFEERNGSLGGEILRRFNLVFDYSAAKMYLRKNRNFGDDFNYDMSGITLEHSGFVVVETFVKVLEPVSAFDKGEEVITHRPQLKKTFALQPAFTIVSIRKNSPAERAGLEVGDKILSVNAKPVYKYHLEDLNALFSSAEGKRIKIKVKREEEELDFEFFLEKLL</sequence>
<keyword evidence="5" id="KW-1185">Reference proteome</keyword>
<gene>
    <name evidence="4" type="ORF">ACFSTG_01705</name>
</gene>
<dbReference type="InterPro" id="IPR036034">
    <property type="entry name" value="PDZ_sf"/>
</dbReference>
<proteinExistence type="predicted"/>
<evidence type="ECO:0000259" key="3">
    <source>
        <dbReference type="PROSITE" id="PS50175"/>
    </source>
</evidence>
<dbReference type="Proteomes" id="UP001597468">
    <property type="component" value="Unassembled WGS sequence"/>
</dbReference>
<dbReference type="SUPFAM" id="SSF50630">
    <property type="entry name" value="Acid proteases"/>
    <property type="match status" value="1"/>
</dbReference>
<accession>A0ABW5ISL4</accession>
<dbReference type="GO" id="GO:0006508">
    <property type="term" value="P:proteolysis"/>
    <property type="evidence" value="ECO:0007669"/>
    <property type="project" value="UniProtKB-KW"/>
</dbReference>
<evidence type="ECO:0000259" key="2">
    <source>
        <dbReference type="PROSITE" id="PS50106"/>
    </source>
</evidence>
<evidence type="ECO:0000313" key="5">
    <source>
        <dbReference type="Proteomes" id="UP001597468"/>
    </source>
</evidence>
<dbReference type="Gene3D" id="2.30.42.10">
    <property type="match status" value="1"/>
</dbReference>
<dbReference type="InterPro" id="IPR021109">
    <property type="entry name" value="Peptidase_aspartic_dom_sf"/>
</dbReference>
<dbReference type="Pfam" id="PF13650">
    <property type="entry name" value="Asp_protease_2"/>
    <property type="match status" value="1"/>
</dbReference>
<evidence type="ECO:0000313" key="4">
    <source>
        <dbReference type="EMBL" id="MFD2516601.1"/>
    </source>
</evidence>
<keyword evidence="1" id="KW-0378">Hydrolase</keyword>
<dbReference type="GO" id="GO:0008233">
    <property type="term" value="F:peptidase activity"/>
    <property type="evidence" value="ECO:0007669"/>
    <property type="project" value="UniProtKB-KW"/>
</dbReference>
<dbReference type="SUPFAM" id="SSF50156">
    <property type="entry name" value="PDZ domain-like"/>
    <property type="match status" value="1"/>
</dbReference>
<dbReference type="InterPro" id="IPR001478">
    <property type="entry name" value="PDZ"/>
</dbReference>
<protein>
    <submittedName>
        <fullName evidence="4">Aspartyl protease family protein</fullName>
    </submittedName>
</protein>
<organism evidence="4 5">
    <name type="scientific">Salinimicrobium flavum</name>
    <dbReference type="NCBI Taxonomy" id="1737065"/>
    <lineage>
        <taxon>Bacteria</taxon>
        <taxon>Pseudomonadati</taxon>
        <taxon>Bacteroidota</taxon>
        <taxon>Flavobacteriia</taxon>
        <taxon>Flavobacteriales</taxon>
        <taxon>Flavobacteriaceae</taxon>
        <taxon>Salinimicrobium</taxon>
    </lineage>
</organism>
<keyword evidence="4" id="KW-0645">Protease</keyword>
<feature type="domain" description="PDZ" evidence="2">
    <location>
        <begin position="370"/>
        <end position="407"/>
    </location>
</feature>
<dbReference type="PROSITE" id="PS50175">
    <property type="entry name" value="ASP_PROT_RETROV"/>
    <property type="match status" value="1"/>
</dbReference>
<dbReference type="Gene3D" id="2.40.70.10">
    <property type="entry name" value="Acid Proteases"/>
    <property type="match status" value="1"/>
</dbReference>
<dbReference type="InterPro" id="IPR001995">
    <property type="entry name" value="Peptidase_A2_cat"/>
</dbReference>
<name>A0ABW5ISL4_9FLAO</name>
<dbReference type="InterPro" id="IPR041489">
    <property type="entry name" value="PDZ_6"/>
</dbReference>
<reference evidence="5" key="1">
    <citation type="journal article" date="2019" name="Int. J. Syst. Evol. Microbiol.">
        <title>The Global Catalogue of Microorganisms (GCM) 10K type strain sequencing project: providing services to taxonomists for standard genome sequencing and annotation.</title>
        <authorList>
            <consortium name="The Broad Institute Genomics Platform"/>
            <consortium name="The Broad Institute Genome Sequencing Center for Infectious Disease"/>
            <person name="Wu L."/>
            <person name="Ma J."/>
        </authorList>
    </citation>
    <scope>NUCLEOTIDE SEQUENCE [LARGE SCALE GENOMIC DNA]</scope>
    <source>
        <strain evidence="5">KCTC 42585</strain>
    </source>
</reference>
<dbReference type="PROSITE" id="PS50106">
    <property type="entry name" value="PDZ"/>
    <property type="match status" value="1"/>
</dbReference>